<feature type="domain" description="Nudix hydrolase" evidence="3">
    <location>
        <begin position="184"/>
        <end position="343"/>
    </location>
</feature>
<reference evidence="4 5" key="1">
    <citation type="submission" date="2016-10" db="EMBL/GenBank/DDBJ databases">
        <title>Genome sequence of the ascomycete fungus Penicillium subrubescens.</title>
        <authorList>
            <person name="De Vries R.P."/>
            <person name="Peng M."/>
            <person name="Dilokpimol A."/>
            <person name="Hilden K."/>
            <person name="Makela M.R."/>
            <person name="Grigoriev I."/>
            <person name="Riley R."/>
            <person name="Granchi Z."/>
        </authorList>
    </citation>
    <scope>NUCLEOTIDE SEQUENCE [LARGE SCALE GENOMIC DNA]</scope>
    <source>
        <strain evidence="4 5">CBS 132785</strain>
    </source>
</reference>
<proteinExistence type="inferred from homology"/>
<evidence type="ECO:0000313" key="4">
    <source>
        <dbReference type="EMBL" id="OKP07701.1"/>
    </source>
</evidence>
<accession>A0A1Q5U5E9</accession>
<organism evidence="4 5">
    <name type="scientific">Penicillium subrubescens</name>
    <dbReference type="NCBI Taxonomy" id="1316194"/>
    <lineage>
        <taxon>Eukaryota</taxon>
        <taxon>Fungi</taxon>
        <taxon>Dikarya</taxon>
        <taxon>Ascomycota</taxon>
        <taxon>Pezizomycotina</taxon>
        <taxon>Eurotiomycetes</taxon>
        <taxon>Eurotiomycetidae</taxon>
        <taxon>Eurotiales</taxon>
        <taxon>Aspergillaceae</taxon>
        <taxon>Penicillium</taxon>
    </lineage>
</organism>
<dbReference type="GO" id="GO:0046523">
    <property type="term" value="F:S-methyl-5-thioribose-1-phosphate isomerase activity"/>
    <property type="evidence" value="ECO:0007669"/>
    <property type="project" value="TreeGrafter"/>
</dbReference>
<dbReference type="InterPro" id="IPR015797">
    <property type="entry name" value="NUDIX_hydrolase-like_dom_sf"/>
</dbReference>
<dbReference type="Gene3D" id="3.40.50.300">
    <property type="entry name" value="P-loop containing nucleotide triphosphate hydrolases"/>
    <property type="match status" value="1"/>
</dbReference>
<dbReference type="PANTHER" id="PTHR43475:SF3">
    <property type="entry name" value="TRANSLATION INITIATION FACTOR EIF-2B SUBUNIT FAMILY PROTEIN (AFU_ORTHOLOGUE AFUA_2G14290)"/>
    <property type="match status" value="1"/>
</dbReference>
<protein>
    <recommendedName>
        <fullName evidence="3">Nudix hydrolase domain-containing protein</fullName>
    </recommendedName>
</protein>
<evidence type="ECO:0000256" key="2">
    <source>
        <dbReference type="RuleBase" id="RU003814"/>
    </source>
</evidence>
<dbReference type="SUPFAM" id="SSF55811">
    <property type="entry name" value="Nudix"/>
    <property type="match status" value="1"/>
</dbReference>
<dbReference type="PROSITE" id="PS51462">
    <property type="entry name" value="NUDIX"/>
    <property type="match status" value="1"/>
</dbReference>
<evidence type="ECO:0000259" key="3">
    <source>
        <dbReference type="PROSITE" id="PS51462"/>
    </source>
</evidence>
<dbReference type="EMBL" id="MNBE01000579">
    <property type="protein sequence ID" value="OKP07701.1"/>
    <property type="molecule type" value="Genomic_DNA"/>
</dbReference>
<dbReference type="InterPro" id="IPR000649">
    <property type="entry name" value="IF-2B-related"/>
</dbReference>
<name>A0A1Q5U5E9_9EURO</name>
<dbReference type="CDD" id="cd18872">
    <property type="entry name" value="NUDIX_eIF-2B"/>
    <property type="match status" value="1"/>
</dbReference>
<dbReference type="AlphaFoldDB" id="A0A1Q5U5E9"/>
<dbReference type="GO" id="GO:0016301">
    <property type="term" value="F:kinase activity"/>
    <property type="evidence" value="ECO:0007669"/>
    <property type="project" value="InterPro"/>
</dbReference>
<dbReference type="Proteomes" id="UP000186955">
    <property type="component" value="Unassembled WGS sequence"/>
</dbReference>
<dbReference type="Gene3D" id="3.90.79.10">
    <property type="entry name" value="Nucleoside Triphosphate Pyrophosphohydrolase"/>
    <property type="match status" value="1"/>
</dbReference>
<dbReference type="InterPro" id="IPR037171">
    <property type="entry name" value="NagB/RpiA_transferase-like"/>
</dbReference>
<comment type="similarity">
    <text evidence="1 2">Belongs to the eIF-2B alpha/beta/delta subunits family.</text>
</comment>
<dbReference type="Pfam" id="PF00293">
    <property type="entry name" value="NUDIX"/>
    <property type="match status" value="1"/>
</dbReference>
<dbReference type="GO" id="GO:0005524">
    <property type="term" value="F:ATP binding"/>
    <property type="evidence" value="ECO:0007669"/>
    <property type="project" value="InterPro"/>
</dbReference>
<dbReference type="GO" id="GO:0019509">
    <property type="term" value="P:L-methionine salvage from methylthioadenosine"/>
    <property type="evidence" value="ECO:0007669"/>
    <property type="project" value="TreeGrafter"/>
</dbReference>
<dbReference type="InterPro" id="IPR000086">
    <property type="entry name" value="NUDIX_hydrolase_dom"/>
</dbReference>
<evidence type="ECO:0000313" key="5">
    <source>
        <dbReference type="Proteomes" id="UP000186955"/>
    </source>
</evidence>
<dbReference type="STRING" id="1316194.A0A1Q5U5E9"/>
<sequence length="714" mass="80121">MDSEYSRLADTIRQQASEHSKPRYLVAIAGVPGSGKTTTAQAVVQQLNKDLNIHAAPLPMDGFHLPRSALDQLPNAQEAYIRRGAPWTFDVSRFVKFMHDLRIWSDKTPLAAPSSQTIHAPGFDHEAKDPVEDKIVITPDTNIIIVEGNYLLLDEPGWRDLADLVDYRVFVDTDLQEARDRTAKRHVLAGIEKTLEDGYRRVDSNDYLNGVSIREKLIGPDLVVKSETDWKRHHLAPISGSIDHQESPLTAAWREINEETSLTPQDIELWRQGKPYSFSDPSIGRQWIIYPFAFRLKGREEGGKGEAAIKIDWEHEEWEWYDPKEVVDDEHFGGVPRLAESLRRVYFELDMNDKARSALQSGLELLKTDHSSGSHELTTLALKAFRNVLVHLQGHTNWWETTRMAAWHLWKNGRESMGSATLNAFLGVLADIDNIKTRRPENQWDRILTAVDHHLERRRETASHINEAFTAYLDSDFLPKIQSQGKDKLTLLTLSASSTIRDSILDAFKSLPVSHLDLRILESRPLFEGASMASSLLLEFECKFSPSSGQHLQISVHTDASAALAVKDVDFVLLGADRISSSGSVSNKTGSLPAVLCAKHISPEAKVLVFSGLEKVAEPGTEDDHQPEENNPIEVINPWVDTGVKGVGKLQERLRGTKKETSNCVVEVKNVYFEWVDANLIDAFITEEGAMGATDIHNKAQEVQQKADKYFGSL</sequence>
<comment type="caution">
    <text evidence="4">The sequence shown here is derived from an EMBL/GenBank/DDBJ whole genome shotgun (WGS) entry which is preliminary data.</text>
</comment>
<keyword evidence="5" id="KW-1185">Reference proteome</keyword>
<dbReference type="Gene3D" id="3.40.50.10470">
    <property type="entry name" value="Translation initiation factor eif-2b, domain 2"/>
    <property type="match status" value="1"/>
</dbReference>
<dbReference type="Pfam" id="PF00485">
    <property type="entry name" value="PRK"/>
    <property type="match status" value="1"/>
</dbReference>
<gene>
    <name evidence="4" type="ORF">PENSUB_5816</name>
</gene>
<dbReference type="InterPro" id="IPR006083">
    <property type="entry name" value="PRK/URK"/>
</dbReference>
<evidence type="ECO:0000256" key="1">
    <source>
        <dbReference type="ARBA" id="ARBA00007251"/>
    </source>
</evidence>
<dbReference type="InterPro" id="IPR042529">
    <property type="entry name" value="IF_2B-like_C"/>
</dbReference>
<dbReference type="PANTHER" id="PTHR43475">
    <property type="entry name" value="METHYLTHIORIBOSE-1-PHOSPHATE ISOMERASE"/>
    <property type="match status" value="1"/>
</dbReference>
<dbReference type="SUPFAM" id="SSF100950">
    <property type="entry name" value="NagB/RpiA/CoA transferase-like"/>
    <property type="match status" value="1"/>
</dbReference>
<dbReference type="InterPro" id="IPR027417">
    <property type="entry name" value="P-loop_NTPase"/>
</dbReference>
<dbReference type="Pfam" id="PF01008">
    <property type="entry name" value="IF-2B"/>
    <property type="match status" value="1"/>
</dbReference>
<dbReference type="SUPFAM" id="SSF52540">
    <property type="entry name" value="P-loop containing nucleoside triphosphate hydrolases"/>
    <property type="match status" value="1"/>
</dbReference>